<reference evidence="1" key="1">
    <citation type="submission" date="2020-08" db="EMBL/GenBank/DDBJ databases">
        <title>Genome public.</title>
        <authorList>
            <person name="Liu C."/>
            <person name="Sun Q."/>
        </authorList>
    </citation>
    <scope>NUCLEOTIDE SEQUENCE</scope>
    <source>
        <strain evidence="1">NSJ-64</strain>
    </source>
</reference>
<comment type="caution">
    <text evidence="1">The sequence shown here is derived from an EMBL/GenBank/DDBJ whole genome shotgun (WGS) entry which is preliminary data.</text>
</comment>
<dbReference type="Gene3D" id="1.20.1090.10">
    <property type="entry name" value="Dehydroquinate synthase-like - alpha domain"/>
    <property type="match status" value="1"/>
</dbReference>
<name>A0A926EP96_9FIRM</name>
<dbReference type="AlphaFoldDB" id="A0A926EP96"/>
<proteinExistence type="predicted"/>
<organism evidence="1 2">
    <name type="scientific">Youxingia wuxianensis</name>
    <dbReference type="NCBI Taxonomy" id="2763678"/>
    <lineage>
        <taxon>Bacteria</taxon>
        <taxon>Bacillati</taxon>
        <taxon>Bacillota</taxon>
        <taxon>Clostridia</taxon>
        <taxon>Eubacteriales</taxon>
        <taxon>Oscillospiraceae</taxon>
        <taxon>Youxingia</taxon>
    </lineage>
</organism>
<evidence type="ECO:0000313" key="1">
    <source>
        <dbReference type="EMBL" id="MBC8584912.1"/>
    </source>
</evidence>
<dbReference type="RefSeq" id="WP_262394699.1">
    <property type="nucleotide sequence ID" value="NZ_JACRTD010000003.1"/>
</dbReference>
<sequence>MYMYALLLSGLEMQMAGNFRPSSGAEHHISHLWEMEGINPALDALHGEKVGVALSLVCARYKKIASIEDIAGRIVENYPGIPENSMWCIFGKLFNAVMDENTPDPLSDVDPQVLVEKFPQIQEVIDKIPDGCWIQQLLTRAGCKVTLTDLGLTGEIVPLTLELSPFVRRRMTLMRLSRLINLD</sequence>
<keyword evidence="2" id="KW-1185">Reference proteome</keyword>
<dbReference type="EMBL" id="JACRTD010000003">
    <property type="protein sequence ID" value="MBC8584912.1"/>
    <property type="molecule type" value="Genomic_DNA"/>
</dbReference>
<dbReference type="Proteomes" id="UP000623678">
    <property type="component" value="Unassembled WGS sequence"/>
</dbReference>
<gene>
    <name evidence="1" type="ORF">H8705_04880</name>
</gene>
<dbReference type="SUPFAM" id="SSF56796">
    <property type="entry name" value="Dehydroquinate synthase-like"/>
    <property type="match status" value="1"/>
</dbReference>
<evidence type="ECO:0000313" key="2">
    <source>
        <dbReference type="Proteomes" id="UP000623678"/>
    </source>
</evidence>
<accession>A0A926EP96</accession>
<protein>
    <submittedName>
        <fullName evidence="1">Iron-containing alcohol dehydrogenase</fullName>
    </submittedName>
</protein>